<protein>
    <recommendedName>
        <fullName evidence="1">Aminotransferase-like plant mobile domain-containing protein</fullName>
    </recommendedName>
</protein>
<dbReference type="EMBL" id="LFYR01001803">
    <property type="protein sequence ID" value="KMZ59252.1"/>
    <property type="molecule type" value="Genomic_DNA"/>
</dbReference>
<dbReference type="PANTHER" id="PTHR34835">
    <property type="entry name" value="OS07G0283600 PROTEIN-RELATED"/>
    <property type="match status" value="1"/>
</dbReference>
<dbReference type="AlphaFoldDB" id="A0A0K9NT80"/>
<keyword evidence="3" id="KW-1185">Reference proteome</keyword>
<gene>
    <name evidence="2" type="ORF">ZOSMA_6G01870</name>
</gene>
<reference evidence="3" key="1">
    <citation type="journal article" date="2016" name="Nature">
        <title>The genome of the seagrass Zostera marina reveals angiosperm adaptation to the sea.</title>
        <authorList>
            <person name="Olsen J.L."/>
            <person name="Rouze P."/>
            <person name="Verhelst B."/>
            <person name="Lin Y.-C."/>
            <person name="Bayer T."/>
            <person name="Collen J."/>
            <person name="Dattolo E."/>
            <person name="De Paoli E."/>
            <person name="Dittami S."/>
            <person name="Maumus F."/>
            <person name="Michel G."/>
            <person name="Kersting A."/>
            <person name="Lauritano C."/>
            <person name="Lohaus R."/>
            <person name="Toepel M."/>
            <person name="Tonon T."/>
            <person name="Vanneste K."/>
            <person name="Amirebrahimi M."/>
            <person name="Brakel J."/>
            <person name="Bostroem C."/>
            <person name="Chovatia M."/>
            <person name="Grimwood J."/>
            <person name="Jenkins J.W."/>
            <person name="Jueterbock A."/>
            <person name="Mraz A."/>
            <person name="Stam W.T."/>
            <person name="Tice H."/>
            <person name="Bornberg-Bauer E."/>
            <person name="Green P.J."/>
            <person name="Pearson G.A."/>
            <person name="Procaccini G."/>
            <person name="Duarte C.M."/>
            <person name="Schmutz J."/>
            <person name="Reusch T.B.H."/>
            <person name="Van de Peer Y."/>
        </authorList>
    </citation>
    <scope>NUCLEOTIDE SEQUENCE [LARGE SCALE GENOMIC DNA]</scope>
    <source>
        <strain evidence="3">cv. Finnish</strain>
    </source>
</reference>
<organism evidence="2 3">
    <name type="scientific">Zostera marina</name>
    <name type="common">Eelgrass</name>
    <dbReference type="NCBI Taxonomy" id="29655"/>
    <lineage>
        <taxon>Eukaryota</taxon>
        <taxon>Viridiplantae</taxon>
        <taxon>Streptophyta</taxon>
        <taxon>Embryophyta</taxon>
        <taxon>Tracheophyta</taxon>
        <taxon>Spermatophyta</taxon>
        <taxon>Magnoliopsida</taxon>
        <taxon>Liliopsida</taxon>
        <taxon>Zosteraceae</taxon>
        <taxon>Zostera</taxon>
    </lineage>
</organism>
<evidence type="ECO:0000313" key="3">
    <source>
        <dbReference type="Proteomes" id="UP000036987"/>
    </source>
</evidence>
<dbReference type="Proteomes" id="UP000036987">
    <property type="component" value="Unassembled WGS sequence"/>
</dbReference>
<dbReference type="PANTHER" id="PTHR34835:SF81">
    <property type="entry name" value="OS06G0475900 PROTEIN"/>
    <property type="match status" value="1"/>
</dbReference>
<dbReference type="STRING" id="29655.A0A0K9NT80"/>
<sequence>MSEFFLSIPYVGTPVDLSRQSQASNDTPLWQKKRTTMGRPATAISCKDAITAIQSISKIRCESAEDVDDMCRLWLVLLFSTFLLPSSKMGLNGRFLSYIMNLEELHLINWAECVRYQMFSNMKECKKAVIEREAKKSISKPYISGCSIVLNIWLWEHAILWVKPNPNAVYVFEKWQGVQEHRRRTIASLKNRLVESRYRDNFIPYVRIVKVEDEKIKQGKKNVEKEIMSVDDVIGRYASLTPVARTVVVPKVEGNVLPKCNVVGVPHRVILLSGRRR</sequence>
<evidence type="ECO:0000313" key="2">
    <source>
        <dbReference type="EMBL" id="KMZ59252.1"/>
    </source>
</evidence>
<name>A0A0K9NT80_ZOSMR</name>
<accession>A0A0K9NT80</accession>
<dbReference type="Pfam" id="PF10536">
    <property type="entry name" value="PMD"/>
    <property type="match status" value="1"/>
</dbReference>
<comment type="caution">
    <text evidence="2">The sequence shown here is derived from an EMBL/GenBank/DDBJ whole genome shotgun (WGS) entry which is preliminary data.</text>
</comment>
<proteinExistence type="predicted"/>
<evidence type="ECO:0000259" key="1">
    <source>
        <dbReference type="Pfam" id="PF10536"/>
    </source>
</evidence>
<dbReference type="InterPro" id="IPR019557">
    <property type="entry name" value="AminoTfrase-like_pln_mobile"/>
</dbReference>
<feature type="domain" description="Aminotransferase-like plant mobile" evidence="1">
    <location>
        <begin position="58"/>
        <end position="218"/>
    </location>
</feature>